<evidence type="ECO:0000256" key="1">
    <source>
        <dbReference type="SAM" id="MobiDB-lite"/>
    </source>
</evidence>
<name>W8BKR1_CERCA</name>
<organism evidence="3">
    <name type="scientific">Ceratitis capitata</name>
    <name type="common">Mediterranean fruit fly</name>
    <name type="synonym">Tephritis capitata</name>
    <dbReference type="NCBI Taxonomy" id="7213"/>
    <lineage>
        <taxon>Eukaryota</taxon>
        <taxon>Metazoa</taxon>
        <taxon>Ecdysozoa</taxon>
        <taxon>Arthropoda</taxon>
        <taxon>Hexapoda</taxon>
        <taxon>Insecta</taxon>
        <taxon>Pterygota</taxon>
        <taxon>Neoptera</taxon>
        <taxon>Endopterygota</taxon>
        <taxon>Diptera</taxon>
        <taxon>Brachycera</taxon>
        <taxon>Muscomorpha</taxon>
        <taxon>Tephritoidea</taxon>
        <taxon>Tephritidae</taxon>
        <taxon>Ceratitis</taxon>
        <taxon>Ceratitis</taxon>
    </lineage>
</organism>
<evidence type="ECO:0000259" key="2">
    <source>
        <dbReference type="Pfam" id="PF07727"/>
    </source>
</evidence>
<dbReference type="InterPro" id="IPR013103">
    <property type="entry name" value="RVT_2"/>
</dbReference>
<dbReference type="PANTHER" id="PTHR11439:SF483">
    <property type="entry name" value="PEPTIDE SYNTHASE GLIP-LIKE, PUTATIVE (AFU_ORTHOLOGUE AFUA_3G12920)-RELATED"/>
    <property type="match status" value="1"/>
</dbReference>
<dbReference type="GO" id="GO:0071897">
    <property type="term" value="P:DNA biosynthetic process"/>
    <property type="evidence" value="ECO:0007669"/>
    <property type="project" value="UniProtKB-ARBA"/>
</dbReference>
<dbReference type="SUPFAM" id="SSF56672">
    <property type="entry name" value="DNA/RNA polymerases"/>
    <property type="match status" value="1"/>
</dbReference>
<accession>W8BKR1</accession>
<sequence>MVMVTRDVKFLDEMFYRKYDKSSKSLEVDFDIQKEESIVDSEEIIEQSSSESENEISEPIVPKRGRGRPKIIRSGARGRPKKLFQEGTTKRVDNELESTVDDEECEYANISLVNDPTTFQEAVNSEECTVWLRAVENEYMAQISNKTWDIVERPVGRKVIGNRFVFRTKEGNVKKARLVAKGCSQRPGEDFNVTYSPVTRMTSIRMMAAIATQNNLQIHQMDVMTAYLNGDLEEAVYMEIPEYLNEILKKVAAGNSLNVKNTKLEEIRRTAEKWQKSISKIKDPVCRLQKSLYGLRQSGFQWYQKLTNKLRQIGFNASKCDPCLFVMKMNSKIMLITVYVDDLLIATNDQEWLKEVKKSLSKSFEMKDLGPVKVCLGIEFKQNLKNRTLFLSQREYAIDILKRFKMEECKPIKTPLEYNCKLDKPDKSDINEMKNIPYQSLIGALLYLAVTTRPDLAFAVNFLSQFNSNYNSEHWKAAKRVLRYLKGTLNYGLFYEQTDEELYAVADADWGGNLTDRRSYSGYAFILAGAAISWEARKQKTVSLSSTESEYMALSEATREALYLREMLNEIGFKHKGITIYNDSQSAQKLVQSNAFHSRTKHIDVRHHFIREKHQNGDINLNYMSTEDKPADVLTKGLPVEKHYKCIENMGMAYRTN</sequence>
<dbReference type="AlphaFoldDB" id="W8BKR1"/>
<reference evidence="3" key="2">
    <citation type="journal article" date="2014" name="BMC Genomics">
        <title>A genomic perspective to assessing quality of mass-reared SIT flies used in Mediterranean fruit fly (Ceratitis capitata) eradication in California.</title>
        <authorList>
            <person name="Calla B."/>
            <person name="Hall B."/>
            <person name="Hou S."/>
            <person name="Geib S.M."/>
        </authorList>
    </citation>
    <scope>NUCLEOTIDE SEQUENCE</scope>
</reference>
<dbReference type="CDD" id="cd09272">
    <property type="entry name" value="RNase_HI_RT_Ty1"/>
    <property type="match status" value="1"/>
</dbReference>
<protein>
    <submittedName>
        <fullName evidence="3">Retrovirus-related Pol polyprotein from transposon TNT 1-94</fullName>
    </submittedName>
</protein>
<evidence type="ECO:0000313" key="3">
    <source>
        <dbReference type="EMBL" id="JAB99357.1"/>
    </source>
</evidence>
<reference evidence="3" key="1">
    <citation type="submission" date="2013-07" db="EMBL/GenBank/DDBJ databases">
        <authorList>
            <person name="Geib S."/>
        </authorList>
    </citation>
    <scope>NUCLEOTIDE SEQUENCE</scope>
</reference>
<gene>
    <name evidence="3" type="primary">POLX</name>
</gene>
<feature type="compositionally biased region" description="Basic residues" evidence="1">
    <location>
        <begin position="63"/>
        <end position="79"/>
    </location>
</feature>
<dbReference type="PANTHER" id="PTHR11439">
    <property type="entry name" value="GAG-POL-RELATED RETROTRANSPOSON"/>
    <property type="match status" value="1"/>
</dbReference>
<dbReference type="EMBL" id="GAMC01007198">
    <property type="protein sequence ID" value="JAB99357.1"/>
    <property type="molecule type" value="mRNA"/>
</dbReference>
<feature type="domain" description="Reverse transcriptase Ty1/copia-type" evidence="2">
    <location>
        <begin position="145"/>
        <end position="245"/>
    </location>
</feature>
<feature type="domain" description="Reverse transcriptase Ty1/copia-type" evidence="2">
    <location>
        <begin position="282"/>
        <end position="417"/>
    </location>
</feature>
<proteinExistence type="evidence at transcript level"/>
<dbReference type="InterPro" id="IPR043502">
    <property type="entry name" value="DNA/RNA_pol_sf"/>
</dbReference>
<feature type="region of interest" description="Disordered" evidence="1">
    <location>
        <begin position="42"/>
        <end position="79"/>
    </location>
</feature>
<dbReference type="Pfam" id="PF07727">
    <property type="entry name" value="RVT_2"/>
    <property type="match status" value="2"/>
</dbReference>